<dbReference type="PANTHER" id="PTHR11139">
    <property type="entry name" value="ATAXIA TELANGIECTASIA MUTATED ATM -RELATED"/>
    <property type="match status" value="1"/>
</dbReference>
<dbReference type="PROSITE" id="PS50290">
    <property type="entry name" value="PI3_4_KINASE_3"/>
    <property type="match status" value="1"/>
</dbReference>
<reference evidence="6 7" key="1">
    <citation type="submission" date="2018-01" db="EMBL/GenBank/DDBJ databases">
        <title>Comparison of the Chinese Bamboo Partridge and Red Junglefowl genome sequences highlights the importance of demography in genome evolution.</title>
        <authorList>
            <person name="Tiley G.P."/>
            <person name="Kimball R.T."/>
            <person name="Braun E.L."/>
            <person name="Burleigh J.G."/>
        </authorList>
    </citation>
    <scope>NUCLEOTIDE SEQUENCE [LARGE SCALE GENOMIC DNA]</scope>
    <source>
        <strain evidence="6">RTK389</strain>
        <tissue evidence="6">Blood</tissue>
    </source>
</reference>
<evidence type="ECO:0000256" key="1">
    <source>
        <dbReference type="ARBA" id="ARBA00007234"/>
    </source>
</evidence>
<feature type="domain" description="FATC" evidence="5">
    <location>
        <begin position="2976"/>
        <end position="3008"/>
    </location>
</feature>
<accession>A0A2P4TI38</accession>
<dbReference type="InterPro" id="IPR000403">
    <property type="entry name" value="PI3/4_kinase_cat_dom"/>
</dbReference>
<evidence type="ECO:0000313" key="6">
    <source>
        <dbReference type="EMBL" id="POI36016.1"/>
    </source>
</evidence>
<dbReference type="CDD" id="cd05163">
    <property type="entry name" value="PIKK_TRRAP"/>
    <property type="match status" value="1"/>
</dbReference>
<dbReference type="PROSITE" id="PS51189">
    <property type="entry name" value="FAT"/>
    <property type="match status" value="1"/>
</dbReference>
<evidence type="ECO:0000313" key="7">
    <source>
        <dbReference type="Proteomes" id="UP000237246"/>
    </source>
</evidence>
<evidence type="ECO:0000259" key="3">
    <source>
        <dbReference type="PROSITE" id="PS50290"/>
    </source>
</evidence>
<dbReference type="InterPro" id="IPR011989">
    <property type="entry name" value="ARM-like"/>
</dbReference>
<dbReference type="GO" id="GO:0005634">
    <property type="term" value="C:nucleus"/>
    <property type="evidence" value="ECO:0007669"/>
    <property type="project" value="TreeGrafter"/>
</dbReference>
<dbReference type="Pfam" id="PF00454">
    <property type="entry name" value="PI3_PI4_kinase"/>
    <property type="match status" value="1"/>
</dbReference>
<dbReference type="Pfam" id="PF20206">
    <property type="entry name" value="Tra1_ring"/>
    <property type="match status" value="3"/>
</dbReference>
<dbReference type="InterPro" id="IPR014009">
    <property type="entry name" value="PIK_FAT"/>
</dbReference>
<feature type="compositionally biased region" description="Polar residues" evidence="2">
    <location>
        <begin position="2418"/>
        <end position="2434"/>
    </location>
</feature>
<dbReference type="SMART" id="SM01343">
    <property type="entry name" value="FATC"/>
    <property type="match status" value="1"/>
</dbReference>
<dbReference type="GO" id="GO:0035267">
    <property type="term" value="C:NuA4 histone acetyltransferase complex"/>
    <property type="evidence" value="ECO:0007669"/>
    <property type="project" value="TreeGrafter"/>
</dbReference>
<feature type="domain" description="PI3K/PI4K catalytic" evidence="3">
    <location>
        <begin position="2649"/>
        <end position="2972"/>
    </location>
</feature>
<sequence>MQALDIYQVQIAGNGQTYVRVANCQTVRMKEEKEVLEHFAGVFTMMNPLTFKEIFQTTVPYMVERISKNYALQIVANSFLANPTTSALFATILVEYLLDRLPEMGSNVELSNLYLKLFKLVFGSVSLFAAENEQMLKPHLHKIVNSSMELAQTAKEPYNYFLLLRALFRSIGGGSHDLLYQEFLPLLPNLLQGLNMLQSGLHKQHMKDLFVELCLTVPVRLSSLLPYLPMLMDPLVSALNGSQTLVSQGLRTLELCVDNLQPDFLYDHIQPVRAELMQALWRTLRNPADSISHVAYRVLGKFGGSNRKMLKESQKLQYVVTEIQGPSITIEFSDCKASIQLPMEKAIETALDCLKSANTEPYYRRQAWEVIKCFLVAMMSLDDNKHALYQLLAHPNFTEKSIPSVIISHRYKAQDTPARKTFEQALTGAFMSAVIKDLRPSALPFVASLIRHYTMVAVAQQCGPFLLQCYQVGSQPSTAMFHSEENGSKGMDPLVLIDAIAICMAYEEKELCKIGEVALAVIFDVASIILGSKERVSNGAVAMAKTTLEQLLIRCATPLKDEEKTEEIIAAQEKSFHHVTHDLVREVTSPNSTVRKQAMHSLQVLAQVTGKSVTVIMEPHKELLNLCEAEDAALMKLPCYKSLPSLVPLRIAALINKENCTLIFVDALAACNYLPQSREKIIAALFKALNSTNNELQEAGEACMRKFLEGATIEVDQIHTHMRPLLMMLGDYRSLTLNVVNRLTSVTRLFPNSFNDKFCDQMMQHLRKWMEVVVITHKGGQRSDGNEMKICSAIINLFHLIPAAPQTLVKPLLEVVMKTERAMLIETVELFMMEATLNDPQWSRMFMSFLKHKDAKPLRDVLAANPNRFITLLLPAGTQATVRPGSPSTTTMRLDLQFQAIKIISIIVKNDECWLANQHSLVSQLKRVWVSEAFQERHRKENMAATNWKEPKLLAYCLLNYCKRNYGDIELLFQLLRAFTGRFLCNMTFLKEYMEEEIPKNYSIPQKRALFFRFVDFNDPNFGDELKAKVLQHILNPAFLYSFEKGEGEQLLGPPNPEGDNPESITSVFITKVLDPEKQADMLDSLRIYLLQFATLLVEHAPHHIHDNNKNRNSKLRRLMTFAWPCLLSKACVDPACKYSGHLLLAHIIAKFAIHKKIVLQVFHSLLKAHAMEARAIVRQAMAILTPAVPARMEDGHQMLTHWTRKIIVEEGHTVPQLVHILHLIVQHFKVYYPVRHHLVQHMVSAMQRLGFTPSVTIEQRKLAVDLAEVVIKWELQRIKDQQVFGRSQSLPGADALLSKPIDKQHTDTVVNFLIRIACQVNDNSNTAGSPGELLSRRCVNLLKTALRPDMWPKSELKLQWFDKLLMTVEQPNQANFANICTGLEVLSFLLTVLQPPAILSSFKPLQRGTSSVASKYEELECLYAAVGKVIYEGLTNYEKATNANPSQLFGTLMILKSACSNNPSYIDRLISVFMRSLQKMVREHLNPQATAGAAETNTAGTSELVMLSLDLVKTRLAVMSMEMRKNFIQAILTSLIEKSTDAKILRAVVKIVEEWVKNNSPMAANQTPTLREKSILLVKMMTYIEKRFPEDLELNAQFLDLVNYVYRDENLSGSELTAKLEPAFLSGLRCAQPLIRAKFFEVFDNSMKRRVYERLLYVTCSQNWEAMGNHFWIKQCIELLLAVCERNTTIGTSCQGAMLPSITNVINLADSHDRAAFAMVTHVKQEPRERENSESKEEDVEIDIELAPGDQTSTPKTKELSEKDIGNQLHMLTNRHDKFLDSLREVKALAGEISPFLCSGSHQVQRDCQPSALNCFVEAMSQCVPPIPIRPCVLKYLGKTHNLWFRSTLMLEHQAFEKGLSLQIKPKQTTEFYEQESITPPQQEILDSLAELYSLLQEEDMWAGLWQKRCKFPETATAIAYEQHGFFEQAQETYEKAMEKAKKEHERNNASPSIFPEYQLWEDHWIRCSKELNQWEPLTEYGQSKGHINPYLVLECAWRVSNWTAMKEALVQVELSCPKEMAWKVNMYRGYLAICHPEEQQLNFIERLVEMASSLAIREWRRLPHVVSHVHTPLLQAAQQIIELQEAAQINAGLQPTNLGRNNSLHDMKTVVKTWRNRLPIVSDDLSHWSSIFMWRQHHYQAIVTAYENSSQHDPSSNNAMLGVHASASAIIQYGKIARKQGLVNVALDILSRIHTIPTVPIVDCFQKIRQQVKCYLQLAGVMGKNECMQGLEVIESTNLKYFTKEMTAEFYALKGMFLAQINKSEEANKAFSAAVQMHDVLVKAWAMWGDYLENIFVKERQLHLGVSAITCYLHACRHQNESKSRKYLAKVLWLLSFDDDKNTLADAVDKYCIGVPPIQWLAWIPQLLTCLVGSEGKLLLNLISQVGRVYPQAVYFPIRTLYLTLKIEQRERYKSDSGQQQPSSVGNQSHSASDPGPIRATAPMWRCSRIMHMQRELHPTLLSSLEGIVDQMVWFRENWHEEVLRQLQQGLAKCYSVAFEKSGAVSDAKITPHTLNFVKKLVSTFGVGLENVSNVSTMFSSAASESLARRAQATAQDPVFQKLKGQFTTDFDFSVPGSMKLHNLISKLKKWIKILEAKTKQLPKFFLIEEKCRFLSNFSAQTAEVEIPGEFLMPKPTHYYIKIARFMPRVEIVQKHNTAARRLYIRGHNGKIYPYLVMNDACLTESRREERVLQLLRLLNPCLEKRKETTKRHLFFTVPRVVAVSPQMRLVEDNPSSLSLVEIYKQRCAKKGIEHDNPISRYYDRLATVQARGTQASHQVLRDILKEVQSNMVPRSMLKEWALHTFPNATDYWTFRKMFTIQLALIGFAEFIFHLNRLNPEMLQIAQDTGKLNVAYFRFDINDATGDLDANRPVPFRLTPNISEFLTTIGVSGPLTASMIAVARCFAQPNFKVDGILKTVLRDEIIAWHKKTQEDTSSPLSAAGQPENMDSQQLVSLVQKAVTAIMTRLHNLAQFEGGESKVNTLVAAANSLDNLCRMDPAWHPWL</sequence>
<dbReference type="SMART" id="SM00146">
    <property type="entry name" value="PI3Kc"/>
    <property type="match status" value="1"/>
</dbReference>
<feature type="region of interest" description="Disordered" evidence="2">
    <location>
        <begin position="2416"/>
        <end position="2438"/>
    </location>
</feature>
<dbReference type="OrthoDB" id="5570127at2759"/>
<feature type="compositionally biased region" description="Basic and acidic residues" evidence="2">
    <location>
        <begin position="1724"/>
        <end position="1736"/>
    </location>
</feature>
<dbReference type="SUPFAM" id="SSF56112">
    <property type="entry name" value="Protein kinase-like (PK-like)"/>
    <property type="match status" value="1"/>
</dbReference>
<evidence type="ECO:0000259" key="4">
    <source>
        <dbReference type="PROSITE" id="PS51189"/>
    </source>
</evidence>
<comment type="similarity">
    <text evidence="1">Belongs to the PI3/PI4-kinase family. TRA1 subfamily.</text>
</comment>
<dbReference type="Gene3D" id="1.25.10.10">
    <property type="entry name" value="Leucine-rich Repeat Variant"/>
    <property type="match status" value="1"/>
</dbReference>
<evidence type="ECO:0000256" key="2">
    <source>
        <dbReference type="SAM" id="MobiDB-lite"/>
    </source>
</evidence>
<dbReference type="InterPro" id="IPR016024">
    <property type="entry name" value="ARM-type_fold"/>
</dbReference>
<dbReference type="InterPro" id="IPR003151">
    <property type="entry name" value="PIK-rel_kinase_FAT"/>
</dbReference>
<evidence type="ECO:0000259" key="5">
    <source>
        <dbReference type="PROSITE" id="PS51190"/>
    </source>
</evidence>
<evidence type="ECO:0008006" key="8">
    <source>
        <dbReference type="Google" id="ProtNLM"/>
    </source>
</evidence>
<dbReference type="GO" id="GO:0000124">
    <property type="term" value="C:SAGA complex"/>
    <property type="evidence" value="ECO:0007669"/>
    <property type="project" value="TreeGrafter"/>
</dbReference>
<feature type="domain" description="FAT" evidence="4">
    <location>
        <begin position="1834"/>
        <end position="2406"/>
    </location>
</feature>
<protein>
    <recommendedName>
        <fullName evidence="8">Transformation/transcription domain-associated protein</fullName>
    </recommendedName>
</protein>
<dbReference type="InterPro" id="IPR046805">
    <property type="entry name" value="Tra1_ring"/>
</dbReference>
<dbReference type="Pfam" id="PF20175">
    <property type="entry name" value="Tra1_central"/>
    <property type="match status" value="1"/>
</dbReference>
<dbReference type="InterPro" id="IPR046807">
    <property type="entry name" value="Tra1_central"/>
</dbReference>
<dbReference type="Proteomes" id="UP000237246">
    <property type="component" value="Unassembled WGS sequence"/>
</dbReference>
<dbReference type="PROSITE" id="PS51190">
    <property type="entry name" value="FATC"/>
    <property type="match status" value="1"/>
</dbReference>
<proteinExistence type="inferred from homology"/>
<dbReference type="GO" id="GO:0006355">
    <property type="term" value="P:regulation of DNA-templated transcription"/>
    <property type="evidence" value="ECO:0007669"/>
    <property type="project" value="TreeGrafter"/>
</dbReference>
<dbReference type="GO" id="GO:0006281">
    <property type="term" value="P:DNA repair"/>
    <property type="evidence" value="ECO:0007669"/>
    <property type="project" value="TreeGrafter"/>
</dbReference>
<dbReference type="InterPro" id="IPR011009">
    <property type="entry name" value="Kinase-like_dom_sf"/>
</dbReference>
<organism evidence="6 7">
    <name type="scientific">Bambusicola thoracicus</name>
    <name type="common">Chinese bamboo-partridge</name>
    <name type="synonym">Perdix thoracica</name>
    <dbReference type="NCBI Taxonomy" id="9083"/>
    <lineage>
        <taxon>Eukaryota</taxon>
        <taxon>Metazoa</taxon>
        <taxon>Chordata</taxon>
        <taxon>Craniata</taxon>
        <taxon>Vertebrata</taxon>
        <taxon>Euteleostomi</taxon>
        <taxon>Archelosauria</taxon>
        <taxon>Archosauria</taxon>
        <taxon>Dinosauria</taxon>
        <taxon>Saurischia</taxon>
        <taxon>Theropoda</taxon>
        <taxon>Coelurosauria</taxon>
        <taxon>Aves</taxon>
        <taxon>Neognathae</taxon>
        <taxon>Galloanserae</taxon>
        <taxon>Galliformes</taxon>
        <taxon>Phasianidae</taxon>
        <taxon>Perdicinae</taxon>
        <taxon>Bambusicola</taxon>
    </lineage>
</organism>
<keyword evidence="7" id="KW-1185">Reference proteome</keyword>
<feature type="region of interest" description="Disordered" evidence="2">
    <location>
        <begin position="1724"/>
        <end position="1760"/>
    </location>
</feature>
<dbReference type="Pfam" id="PF02259">
    <property type="entry name" value="FAT"/>
    <property type="match status" value="1"/>
</dbReference>
<gene>
    <name evidence="6" type="ORF">CIB84_000232</name>
</gene>
<dbReference type="InterPro" id="IPR003152">
    <property type="entry name" value="FATC_dom"/>
</dbReference>
<dbReference type="PANTHER" id="PTHR11139:SF1">
    <property type="entry name" value="TRANSFORMATION_TRANSCRIPTION DOMAIN-ASSOCIATED PROTEIN"/>
    <property type="match status" value="1"/>
</dbReference>
<dbReference type="InterPro" id="IPR050517">
    <property type="entry name" value="DDR_Repair_Kinase"/>
</dbReference>
<dbReference type="EMBL" id="PPHD01000089">
    <property type="protein sequence ID" value="POI36016.1"/>
    <property type="molecule type" value="Genomic_DNA"/>
</dbReference>
<name>A0A2P4TI38_BAMTH</name>
<dbReference type="SUPFAM" id="SSF48371">
    <property type="entry name" value="ARM repeat"/>
    <property type="match status" value="1"/>
</dbReference>
<comment type="caution">
    <text evidence="6">The sequence shown here is derived from an EMBL/GenBank/DDBJ whole genome shotgun (WGS) entry which is preliminary data.</text>
</comment>